<feature type="compositionally biased region" description="Polar residues" evidence="2">
    <location>
        <begin position="183"/>
        <end position="199"/>
    </location>
</feature>
<dbReference type="Gene3D" id="3.10.450.50">
    <property type="match status" value="1"/>
</dbReference>
<evidence type="ECO:0000256" key="1">
    <source>
        <dbReference type="ARBA" id="ARBA00006817"/>
    </source>
</evidence>
<dbReference type="InterPro" id="IPR023393">
    <property type="entry name" value="START-like_dom_sf"/>
</dbReference>
<comment type="similarity">
    <text evidence="1">Belongs to the AHA1 family.</text>
</comment>
<dbReference type="Pfam" id="PF08327">
    <property type="entry name" value="AHSA1"/>
    <property type="match status" value="1"/>
</dbReference>
<dbReference type="InterPro" id="IPR037401">
    <property type="entry name" value="SnoaL-like"/>
</dbReference>
<dbReference type="Pfam" id="PF13474">
    <property type="entry name" value="SnoaL_3"/>
    <property type="match status" value="1"/>
</dbReference>
<proteinExistence type="inferred from homology"/>
<organism evidence="5 6">
    <name type="scientific">Chondromyces crocatus</name>
    <dbReference type="NCBI Taxonomy" id="52"/>
    <lineage>
        <taxon>Bacteria</taxon>
        <taxon>Pseudomonadati</taxon>
        <taxon>Myxococcota</taxon>
        <taxon>Polyangia</taxon>
        <taxon>Polyangiales</taxon>
        <taxon>Polyangiaceae</taxon>
        <taxon>Chondromyces</taxon>
    </lineage>
</organism>
<feature type="domain" description="SnoaL-like" evidence="4">
    <location>
        <begin position="205"/>
        <end position="319"/>
    </location>
</feature>
<gene>
    <name evidence="5" type="ORF">CMC5_080900</name>
</gene>
<dbReference type="InterPro" id="IPR032710">
    <property type="entry name" value="NTF2-like_dom_sf"/>
</dbReference>
<evidence type="ECO:0000259" key="3">
    <source>
        <dbReference type="Pfam" id="PF08327"/>
    </source>
</evidence>
<accession>A0A0K1ET93</accession>
<feature type="region of interest" description="Disordered" evidence="2">
    <location>
        <begin position="162"/>
        <end position="203"/>
    </location>
</feature>
<dbReference type="PATRIC" id="fig|52.7.peg.8895"/>
<dbReference type="SUPFAM" id="SSF54427">
    <property type="entry name" value="NTF2-like"/>
    <property type="match status" value="1"/>
</dbReference>
<dbReference type="CDD" id="cd07826">
    <property type="entry name" value="SRPBCC_CalC_Aha1-like_9"/>
    <property type="match status" value="1"/>
</dbReference>
<dbReference type="STRING" id="52.CMC5_080900"/>
<dbReference type="KEGG" id="ccro:CMC5_080900"/>
<protein>
    <submittedName>
        <fullName evidence="5">Uncharacterized protein</fullName>
    </submittedName>
</protein>
<dbReference type="AlphaFoldDB" id="A0A0K1ET93"/>
<evidence type="ECO:0000256" key="2">
    <source>
        <dbReference type="SAM" id="MobiDB-lite"/>
    </source>
</evidence>
<dbReference type="EMBL" id="CP012159">
    <property type="protein sequence ID" value="AKT43853.1"/>
    <property type="molecule type" value="Genomic_DNA"/>
</dbReference>
<sequence length="322" mass="35051">MSGVRNRGASLLVATPSDREVRTERVFDAPREHVWRALTDAKLVAQWWGRGNRLVVERFEVERGGHWRFVEHAPDGVHGFEGRFREVSPPETLVQTFSWDGMPGHVVIETTRLEDLGDGRTRLVTTSLFHTSEERDGMLSSGMTEGLETSYLALDALLATSPHPAHAEEGPRASGEAGRELSVASSASQAGAEDTTTPSTDEKAIRDLVEAWAQAVRDGDMDGVLAHHTMDVVMFDVPLPLQRTGLAAYRAAWEPFLSGGPHRGFTLGELSITAGGAAAFCHALVRVGDENDFAVRLTLGLVKARGRWLIAHEHHSAPLAEG</sequence>
<evidence type="ECO:0000313" key="6">
    <source>
        <dbReference type="Proteomes" id="UP000067626"/>
    </source>
</evidence>
<evidence type="ECO:0000313" key="5">
    <source>
        <dbReference type="EMBL" id="AKT43853.1"/>
    </source>
</evidence>
<evidence type="ECO:0000259" key="4">
    <source>
        <dbReference type="Pfam" id="PF13474"/>
    </source>
</evidence>
<feature type="domain" description="Activator of Hsp90 ATPase homologue 1/2-like C-terminal" evidence="3">
    <location>
        <begin position="28"/>
        <end position="158"/>
    </location>
</feature>
<reference evidence="5 6" key="1">
    <citation type="submission" date="2015-07" db="EMBL/GenBank/DDBJ databases">
        <title>Genome analysis of myxobacterium Chondromyces crocatus Cm c5 reveals a high potential for natural compound synthesis and the genetic basis for the loss of fruiting body formation.</title>
        <authorList>
            <person name="Zaburannyi N."/>
            <person name="Bunk B."/>
            <person name="Maier J."/>
            <person name="Overmann J."/>
            <person name="Mueller R."/>
        </authorList>
    </citation>
    <scope>NUCLEOTIDE SEQUENCE [LARGE SCALE GENOMIC DNA]</scope>
    <source>
        <strain evidence="5 6">Cm c5</strain>
    </source>
</reference>
<name>A0A0K1ET93_CHOCO</name>
<dbReference type="InterPro" id="IPR013538">
    <property type="entry name" value="ASHA1/2-like_C"/>
</dbReference>
<keyword evidence="6" id="KW-1185">Reference proteome</keyword>
<dbReference type="Gene3D" id="3.30.530.20">
    <property type="match status" value="1"/>
</dbReference>
<dbReference type="SUPFAM" id="SSF55961">
    <property type="entry name" value="Bet v1-like"/>
    <property type="match status" value="1"/>
</dbReference>
<dbReference type="Proteomes" id="UP000067626">
    <property type="component" value="Chromosome"/>
</dbReference>